<evidence type="ECO:0000313" key="3">
    <source>
        <dbReference type="Proteomes" id="UP000008063"/>
    </source>
</evidence>
<gene>
    <name evidence="2" type="ORF">SERLA73DRAFT_176565</name>
</gene>
<dbReference type="InParanoid" id="F8PN65"/>
<keyword evidence="3" id="KW-1185">Reference proteome</keyword>
<dbReference type="AlphaFoldDB" id="F8PN65"/>
<sequence>MRTVTVSIYVFDRCCCGTRTSRYTDQGCDCSYPSDAFNGGTAESPSDLDPQSSRIGGPSDTCV</sequence>
<dbReference type="EMBL" id="GL945476">
    <property type="protein sequence ID" value="EGO03047.1"/>
    <property type="molecule type" value="Genomic_DNA"/>
</dbReference>
<dbReference type="HOGENOM" id="CLU_2887202_0_0_1"/>
<dbReference type="Proteomes" id="UP000008063">
    <property type="component" value="Unassembled WGS sequence"/>
</dbReference>
<accession>F8PN65</accession>
<reference evidence="3" key="1">
    <citation type="journal article" date="2011" name="Science">
        <title>The plant cell wall-decomposing machinery underlies the functional diversity of forest fungi.</title>
        <authorList>
            <person name="Eastwood D.C."/>
            <person name="Floudas D."/>
            <person name="Binder M."/>
            <person name="Majcherczyk A."/>
            <person name="Schneider P."/>
            <person name="Aerts A."/>
            <person name="Asiegbu F.O."/>
            <person name="Baker S.E."/>
            <person name="Barry K."/>
            <person name="Bendiksby M."/>
            <person name="Blumentritt M."/>
            <person name="Coutinho P.M."/>
            <person name="Cullen D."/>
            <person name="de Vries R.P."/>
            <person name="Gathman A."/>
            <person name="Goodell B."/>
            <person name="Henrissat B."/>
            <person name="Ihrmark K."/>
            <person name="Kauserud H."/>
            <person name="Kohler A."/>
            <person name="LaButti K."/>
            <person name="Lapidus A."/>
            <person name="Lavin J.L."/>
            <person name="Lee Y.-H."/>
            <person name="Lindquist E."/>
            <person name="Lilly W."/>
            <person name="Lucas S."/>
            <person name="Morin E."/>
            <person name="Murat C."/>
            <person name="Oguiza J.A."/>
            <person name="Park J."/>
            <person name="Pisabarro A.G."/>
            <person name="Riley R."/>
            <person name="Rosling A."/>
            <person name="Salamov A."/>
            <person name="Schmidt O."/>
            <person name="Schmutz J."/>
            <person name="Skrede I."/>
            <person name="Stenlid J."/>
            <person name="Wiebenga A."/>
            <person name="Xie X."/>
            <person name="Kuees U."/>
            <person name="Hibbett D.S."/>
            <person name="Hoffmeister D."/>
            <person name="Hoegberg N."/>
            <person name="Martin F."/>
            <person name="Grigoriev I.V."/>
            <person name="Watkinson S.C."/>
        </authorList>
    </citation>
    <scope>NUCLEOTIDE SEQUENCE [LARGE SCALE GENOMIC DNA]</scope>
    <source>
        <strain evidence="3">strain S7.3</strain>
    </source>
</reference>
<name>F8PN65_SERL3</name>
<organism evidence="3">
    <name type="scientific">Serpula lacrymans var. lacrymans (strain S7.3)</name>
    <name type="common">Dry rot fungus</name>
    <dbReference type="NCBI Taxonomy" id="936435"/>
    <lineage>
        <taxon>Eukaryota</taxon>
        <taxon>Fungi</taxon>
        <taxon>Dikarya</taxon>
        <taxon>Basidiomycota</taxon>
        <taxon>Agaricomycotina</taxon>
        <taxon>Agaricomycetes</taxon>
        <taxon>Agaricomycetidae</taxon>
        <taxon>Boletales</taxon>
        <taxon>Coniophorineae</taxon>
        <taxon>Serpulaceae</taxon>
        <taxon>Serpula</taxon>
    </lineage>
</organism>
<feature type="region of interest" description="Disordered" evidence="1">
    <location>
        <begin position="41"/>
        <end position="63"/>
    </location>
</feature>
<protein>
    <submittedName>
        <fullName evidence="2">Uncharacterized protein</fullName>
    </submittedName>
</protein>
<feature type="compositionally biased region" description="Polar residues" evidence="1">
    <location>
        <begin position="41"/>
        <end position="54"/>
    </location>
</feature>
<evidence type="ECO:0000256" key="1">
    <source>
        <dbReference type="SAM" id="MobiDB-lite"/>
    </source>
</evidence>
<evidence type="ECO:0000313" key="2">
    <source>
        <dbReference type="EMBL" id="EGO03047.1"/>
    </source>
</evidence>
<proteinExistence type="predicted"/>